<evidence type="ECO:0000313" key="4">
    <source>
        <dbReference type="EMBL" id="RVT96006.1"/>
    </source>
</evidence>
<dbReference type="RefSeq" id="WP_127787939.1">
    <property type="nucleotide sequence ID" value="NZ_SACL01000004.1"/>
</dbReference>
<feature type="domain" description="Solute-binding protein family 5" evidence="3">
    <location>
        <begin position="89"/>
        <end position="436"/>
    </location>
</feature>
<dbReference type="GO" id="GO:0043190">
    <property type="term" value="C:ATP-binding cassette (ABC) transporter complex"/>
    <property type="evidence" value="ECO:0007669"/>
    <property type="project" value="InterPro"/>
</dbReference>
<dbReference type="PANTHER" id="PTHR30290">
    <property type="entry name" value="PERIPLASMIC BINDING COMPONENT OF ABC TRANSPORTER"/>
    <property type="match status" value="1"/>
</dbReference>
<gene>
    <name evidence="4" type="ORF">EOD42_12820</name>
</gene>
<evidence type="ECO:0000259" key="3">
    <source>
        <dbReference type="Pfam" id="PF00496"/>
    </source>
</evidence>
<evidence type="ECO:0000313" key="5">
    <source>
        <dbReference type="Proteomes" id="UP000282957"/>
    </source>
</evidence>
<proteinExistence type="inferred from homology"/>
<dbReference type="PANTHER" id="PTHR30290:SF83">
    <property type="entry name" value="ABC TRANSPORTER SUBSTRATE-BINDING PROTEIN"/>
    <property type="match status" value="1"/>
</dbReference>
<dbReference type="CDD" id="cd08495">
    <property type="entry name" value="PBP2_NikA_DppA_OppA_like_8"/>
    <property type="match status" value="1"/>
</dbReference>
<dbReference type="InterPro" id="IPR030678">
    <property type="entry name" value="Peptide/Ni-bd"/>
</dbReference>
<dbReference type="Gene3D" id="3.40.190.10">
    <property type="entry name" value="Periplasmic binding protein-like II"/>
    <property type="match status" value="1"/>
</dbReference>
<comment type="caution">
    <text evidence="4">The sequence shown here is derived from an EMBL/GenBank/DDBJ whole genome shotgun (WGS) entry which is preliminary data.</text>
</comment>
<sequence length="544" mass="60628">MTATFPHATTTRRAALAAGATIGGVSTLGEAQAQRAETVLRVGMTASDIPAVTGQPDQGSEGWRFTGCTLYDGLVNWDLSRADRPSTLCPGLATAWQVDAGNRRRWIFTLRPGVKFHDGSDWNADAAIWNLQKLTDQNAPHYDRRQVAQTYGRMGYVAGFEKLGDLSISISTHEPDALLPYYFGRIFFSSPAQWEKVGRNWEAFARAPSGTGPWKFGSIVPRQRLELLKNADYWDKDRVPKTDKLVLLPIPDANTRVAALLSNQVDWIEAPPPDAVGRLRQQNIQIVTNSYQHTWPWVLNVNAGSPFADIRVRKALNLGIDREAISAMLGGFGAPAVGQVPPGHPWFGNPTFRIRHDPAEARKLLAEAGFGPQNPVRAKIIISASGSGQMQPMMMNEAIQEMVKPLGIEISFEVVDWAAMVQSRLKGSRDASQRGLHGLNYSWVWVDPDFGFITALDSRKTAPRGNNWGYVEQPEFDAFSDRIRAEFDPARQDQVVAEMHTRMVDECVWLWVVHDMNPRAMNARVKGFVQAQNWIQDLTPVRME</sequence>
<name>A0A437MEF9_9PROT</name>
<dbReference type="InterPro" id="IPR006311">
    <property type="entry name" value="TAT_signal"/>
</dbReference>
<comment type="subcellular location">
    <subcellularLocation>
        <location evidence="1">Periplasm</location>
    </subcellularLocation>
</comment>
<dbReference type="AlphaFoldDB" id="A0A437MEF9"/>
<dbReference type="EMBL" id="SACL01000004">
    <property type="protein sequence ID" value="RVT96006.1"/>
    <property type="molecule type" value="Genomic_DNA"/>
</dbReference>
<organism evidence="4 5">
    <name type="scientific">Rhodovarius crocodyli</name>
    <dbReference type="NCBI Taxonomy" id="1979269"/>
    <lineage>
        <taxon>Bacteria</taxon>
        <taxon>Pseudomonadati</taxon>
        <taxon>Pseudomonadota</taxon>
        <taxon>Alphaproteobacteria</taxon>
        <taxon>Acetobacterales</taxon>
        <taxon>Roseomonadaceae</taxon>
        <taxon>Rhodovarius</taxon>
    </lineage>
</organism>
<protein>
    <submittedName>
        <fullName evidence="4">ABC transporter substrate-binding protein</fullName>
    </submittedName>
</protein>
<dbReference type="InterPro" id="IPR039424">
    <property type="entry name" value="SBP_5"/>
</dbReference>
<dbReference type="InterPro" id="IPR000914">
    <property type="entry name" value="SBP_5_dom"/>
</dbReference>
<keyword evidence="5" id="KW-1185">Reference proteome</keyword>
<dbReference type="GO" id="GO:1904680">
    <property type="term" value="F:peptide transmembrane transporter activity"/>
    <property type="evidence" value="ECO:0007669"/>
    <property type="project" value="TreeGrafter"/>
</dbReference>
<dbReference type="GO" id="GO:0015833">
    <property type="term" value="P:peptide transport"/>
    <property type="evidence" value="ECO:0007669"/>
    <property type="project" value="TreeGrafter"/>
</dbReference>
<dbReference type="Proteomes" id="UP000282957">
    <property type="component" value="Unassembled WGS sequence"/>
</dbReference>
<dbReference type="PIRSF" id="PIRSF002741">
    <property type="entry name" value="MppA"/>
    <property type="match status" value="1"/>
</dbReference>
<dbReference type="GO" id="GO:0030288">
    <property type="term" value="C:outer membrane-bounded periplasmic space"/>
    <property type="evidence" value="ECO:0007669"/>
    <property type="project" value="UniProtKB-ARBA"/>
</dbReference>
<dbReference type="OrthoDB" id="9773508at2"/>
<dbReference type="Gene3D" id="3.90.76.10">
    <property type="entry name" value="Dipeptide-binding Protein, Domain 1"/>
    <property type="match status" value="1"/>
</dbReference>
<accession>A0A437MEF9</accession>
<comment type="similarity">
    <text evidence="2">Belongs to the bacterial solute-binding protein 5 family.</text>
</comment>
<dbReference type="Pfam" id="PF00496">
    <property type="entry name" value="SBP_bac_5"/>
    <property type="match status" value="1"/>
</dbReference>
<dbReference type="SUPFAM" id="SSF53850">
    <property type="entry name" value="Periplasmic binding protein-like II"/>
    <property type="match status" value="1"/>
</dbReference>
<evidence type="ECO:0000256" key="2">
    <source>
        <dbReference type="ARBA" id="ARBA00005695"/>
    </source>
</evidence>
<reference evidence="4 5" key="1">
    <citation type="submission" date="2019-01" db="EMBL/GenBank/DDBJ databases">
        <authorList>
            <person name="Chen W.-M."/>
        </authorList>
    </citation>
    <scope>NUCLEOTIDE SEQUENCE [LARGE SCALE GENOMIC DNA]</scope>
    <source>
        <strain evidence="4 5">CCP-6</strain>
    </source>
</reference>
<dbReference type="Gene3D" id="3.10.105.10">
    <property type="entry name" value="Dipeptide-binding Protein, Domain 3"/>
    <property type="match status" value="1"/>
</dbReference>
<evidence type="ECO:0000256" key="1">
    <source>
        <dbReference type="ARBA" id="ARBA00004418"/>
    </source>
</evidence>
<dbReference type="PROSITE" id="PS51318">
    <property type="entry name" value="TAT"/>
    <property type="match status" value="1"/>
</dbReference>